<dbReference type="PANTHER" id="PTHR23115">
    <property type="entry name" value="TRANSLATION FACTOR"/>
    <property type="match status" value="1"/>
</dbReference>
<evidence type="ECO:0000313" key="13">
    <source>
        <dbReference type="EMBL" id="KAG0661428.1"/>
    </source>
</evidence>
<evidence type="ECO:0000256" key="11">
    <source>
        <dbReference type="SAM" id="MobiDB-lite"/>
    </source>
</evidence>
<dbReference type="InterPro" id="IPR054696">
    <property type="entry name" value="GTP-eEF1A_C"/>
</dbReference>
<feature type="compositionally biased region" description="Low complexity" evidence="11">
    <location>
        <begin position="47"/>
        <end position="58"/>
    </location>
</feature>
<feature type="region of interest" description="Disordered" evidence="11">
    <location>
        <begin position="1"/>
        <end position="78"/>
    </location>
</feature>
<dbReference type="GO" id="GO:1990533">
    <property type="term" value="C:Dom34-Hbs1 complex"/>
    <property type="evidence" value="ECO:0007669"/>
    <property type="project" value="UniProtKB-ARBA"/>
</dbReference>
<dbReference type="PROSITE" id="PS00301">
    <property type="entry name" value="G_TR_1"/>
    <property type="match status" value="1"/>
</dbReference>
<dbReference type="FunFam" id="2.40.30.10:FF:000020">
    <property type="entry name" value="Translation elongation factor EF-1"/>
    <property type="match status" value="1"/>
</dbReference>
<comment type="subunit">
    <text evidence="9">Component of the Dom34-Hbs1 complex, also named Pelota-HBS1L complex, composed of dom34 and hbs1.</text>
</comment>
<dbReference type="GO" id="GO:0005829">
    <property type="term" value="C:cytosol"/>
    <property type="evidence" value="ECO:0007669"/>
    <property type="project" value="GOC"/>
</dbReference>
<comment type="subcellular location">
    <subcellularLocation>
        <location evidence="1">Cytoplasm</location>
    </subcellularLocation>
</comment>
<gene>
    <name evidence="13" type="primary">HBS1</name>
    <name evidence="13" type="ORF">C6P46_004025</name>
</gene>
<dbReference type="FunFam" id="2.40.30.10:FF:000107">
    <property type="entry name" value="Related to translation elongation factor HBS1"/>
    <property type="match status" value="1"/>
</dbReference>
<protein>
    <recommendedName>
        <fullName evidence="10">Elongation factor 1 alpha-like protein</fullName>
    </recommendedName>
</protein>
<keyword evidence="5" id="KW-0378">Hydrolase</keyword>
<dbReference type="Gene3D" id="3.40.50.300">
    <property type="entry name" value="P-loop containing nucleotide triphosphate hydrolases"/>
    <property type="match status" value="1"/>
</dbReference>
<name>A0A9P6W3E5_RHOMI</name>
<dbReference type="PRINTS" id="PR00315">
    <property type="entry name" value="ELONGATNFCT"/>
</dbReference>
<dbReference type="InterPro" id="IPR031157">
    <property type="entry name" value="G_TR_CS"/>
</dbReference>
<dbReference type="AlphaFoldDB" id="A0A9P6W3E5"/>
<dbReference type="InterPro" id="IPR000795">
    <property type="entry name" value="T_Tr_GTP-bd_dom"/>
</dbReference>
<dbReference type="CDD" id="cd16267">
    <property type="entry name" value="HBS1-like_II"/>
    <property type="match status" value="1"/>
</dbReference>
<dbReference type="CDD" id="cd04093">
    <property type="entry name" value="HBS1_C_III"/>
    <property type="match status" value="1"/>
</dbReference>
<dbReference type="Pfam" id="PF00009">
    <property type="entry name" value="GTP_EFTU"/>
    <property type="match status" value="1"/>
</dbReference>
<dbReference type="GO" id="GO:0002184">
    <property type="term" value="P:cytoplasmic translational termination"/>
    <property type="evidence" value="ECO:0007669"/>
    <property type="project" value="UniProtKB-ARBA"/>
</dbReference>
<dbReference type="InterPro" id="IPR009001">
    <property type="entry name" value="Transl_elong_EF1A/Init_IF2_C"/>
</dbReference>
<evidence type="ECO:0000256" key="3">
    <source>
        <dbReference type="ARBA" id="ARBA00022490"/>
    </source>
</evidence>
<dbReference type="GO" id="GO:0003924">
    <property type="term" value="F:GTPase activity"/>
    <property type="evidence" value="ECO:0007669"/>
    <property type="project" value="InterPro"/>
</dbReference>
<dbReference type="InterPro" id="IPR027417">
    <property type="entry name" value="P-loop_NTPase"/>
</dbReference>
<comment type="similarity">
    <text evidence="2">Belongs to the TRAFAC class translation factor GTPase superfamily. Classic translation factor GTPase family. EF-Tu/EF-1A subfamily.</text>
</comment>
<keyword evidence="7" id="KW-0342">GTP-binding</keyword>
<keyword evidence="14" id="KW-1185">Reference proteome</keyword>
<reference evidence="13 14" key="1">
    <citation type="submission" date="2020-11" db="EMBL/GenBank/DDBJ databases">
        <title>Kefir isolates.</title>
        <authorList>
            <person name="Marcisauskas S."/>
            <person name="Kim Y."/>
            <person name="Blasche S."/>
        </authorList>
    </citation>
    <scope>NUCLEOTIDE SEQUENCE [LARGE SCALE GENOMIC DNA]</scope>
    <source>
        <strain evidence="13 14">KR</strain>
    </source>
</reference>
<dbReference type="InterPro" id="IPR009000">
    <property type="entry name" value="Transl_B-barrel_sf"/>
</dbReference>
<organism evidence="13 14">
    <name type="scientific">Rhodotorula mucilaginosa</name>
    <name type="common">Yeast</name>
    <name type="synonym">Rhodotorula rubra</name>
    <dbReference type="NCBI Taxonomy" id="5537"/>
    <lineage>
        <taxon>Eukaryota</taxon>
        <taxon>Fungi</taxon>
        <taxon>Dikarya</taxon>
        <taxon>Basidiomycota</taxon>
        <taxon>Pucciniomycotina</taxon>
        <taxon>Microbotryomycetes</taxon>
        <taxon>Sporidiobolales</taxon>
        <taxon>Sporidiobolaceae</taxon>
        <taxon>Rhodotorula</taxon>
    </lineage>
</organism>
<dbReference type="EMBL" id="PUHQ01000035">
    <property type="protein sequence ID" value="KAG0661428.1"/>
    <property type="molecule type" value="Genomic_DNA"/>
</dbReference>
<dbReference type="OrthoDB" id="342024at2759"/>
<sequence length="537" mass="57445">MSIKKVPTGHQQQASLPPPVPAPVNALRADMEAMGLGAPESAGSLLQVERAQKQAQRQRQQEEDEDTTMTTTNGADDDAPVLSIAKEKILEEVRAKEKTEKPVLSLVVVGHVDAGKSTLMGRVLHELGETSDKEILNYQRQSDKMGKGSFAYAWTFDAMDEERERGVTIDVAIDSFATPHRRFTLIDAPGHRDFIPNMISGAAQADTAILVVDGSSGGFEKGFEGGGQTREHAVLVRSLGVQQLVVAVNKLDAVRWAQSRFEAIREQLQPFLTQTGFQPAKVAYIPVGAMSGENLVSRSDEILKSWYEGPTLVEQLDSLDVPVRALEAPLRIPVSNVFKGQSATASGLAVSGRIESGIVQVGEKLAALPGDETGLVRALEVDGELVPYALAGSNATVFLSGIEANQLGVGSVLCPPSQMVPVVSSFAAQVIVFEPKYPITAGYAVELFHHSRDIPATIASLDAILDKASGQVTKAKPRMLTKGCSARIKVQLRNAASGGRSGAIPIEPFSINKNMGRVLFRRNGETVAAGIVLETLQ</sequence>
<evidence type="ECO:0000256" key="5">
    <source>
        <dbReference type="ARBA" id="ARBA00022801"/>
    </source>
</evidence>
<dbReference type="SUPFAM" id="SSF50465">
    <property type="entry name" value="EF-Tu/eEF-1alpha/eIF2-gamma C-terminal domain"/>
    <property type="match status" value="1"/>
</dbReference>
<keyword evidence="6" id="KW-0648">Protein biosynthesis</keyword>
<evidence type="ECO:0000256" key="4">
    <source>
        <dbReference type="ARBA" id="ARBA00022741"/>
    </source>
</evidence>
<evidence type="ECO:0000256" key="8">
    <source>
        <dbReference type="ARBA" id="ARBA00049117"/>
    </source>
</evidence>
<dbReference type="SUPFAM" id="SSF52540">
    <property type="entry name" value="P-loop containing nucleoside triphosphate hydrolases"/>
    <property type="match status" value="1"/>
</dbReference>
<keyword evidence="4" id="KW-0547">Nucleotide-binding</keyword>
<dbReference type="Proteomes" id="UP000777482">
    <property type="component" value="Unassembled WGS sequence"/>
</dbReference>
<accession>A0A9P6W3E5</accession>
<comment type="catalytic activity">
    <reaction evidence="8">
        <text>GTP + H2O = GDP + phosphate + H(+)</text>
        <dbReference type="Rhea" id="RHEA:19669"/>
        <dbReference type="ChEBI" id="CHEBI:15377"/>
        <dbReference type="ChEBI" id="CHEBI:15378"/>
        <dbReference type="ChEBI" id="CHEBI:37565"/>
        <dbReference type="ChEBI" id="CHEBI:43474"/>
        <dbReference type="ChEBI" id="CHEBI:58189"/>
    </reaction>
    <physiologicalReaction direction="left-to-right" evidence="8">
        <dbReference type="Rhea" id="RHEA:19670"/>
    </physiologicalReaction>
</comment>
<dbReference type="CDD" id="cd01883">
    <property type="entry name" value="EF1_alpha"/>
    <property type="match status" value="1"/>
</dbReference>
<dbReference type="FunFam" id="3.40.50.300:FF:000204">
    <property type="entry name" value="Translation elongation factor Tu"/>
    <property type="match status" value="1"/>
</dbReference>
<dbReference type="Pfam" id="PF22594">
    <property type="entry name" value="GTP-eEF1A_C"/>
    <property type="match status" value="1"/>
</dbReference>
<proteinExistence type="inferred from homology"/>
<dbReference type="Gene3D" id="2.40.30.10">
    <property type="entry name" value="Translation factors"/>
    <property type="match status" value="2"/>
</dbReference>
<comment type="caution">
    <text evidence="13">The sequence shown here is derived from an EMBL/GenBank/DDBJ whole genome shotgun (WGS) entry which is preliminary data.</text>
</comment>
<evidence type="ECO:0000256" key="10">
    <source>
        <dbReference type="ARBA" id="ARBA00074866"/>
    </source>
</evidence>
<dbReference type="SUPFAM" id="SSF50447">
    <property type="entry name" value="Translation proteins"/>
    <property type="match status" value="1"/>
</dbReference>
<dbReference type="InterPro" id="IPR050100">
    <property type="entry name" value="TRAFAC_GTPase_members"/>
</dbReference>
<evidence type="ECO:0000256" key="2">
    <source>
        <dbReference type="ARBA" id="ARBA00007249"/>
    </source>
</evidence>
<evidence type="ECO:0000313" key="14">
    <source>
        <dbReference type="Proteomes" id="UP000777482"/>
    </source>
</evidence>
<evidence type="ECO:0000256" key="9">
    <source>
        <dbReference type="ARBA" id="ARBA00063537"/>
    </source>
</evidence>
<evidence type="ECO:0000259" key="12">
    <source>
        <dbReference type="PROSITE" id="PS51722"/>
    </source>
</evidence>
<evidence type="ECO:0000256" key="1">
    <source>
        <dbReference type="ARBA" id="ARBA00004496"/>
    </source>
</evidence>
<feature type="domain" description="Tr-type G" evidence="12">
    <location>
        <begin position="101"/>
        <end position="324"/>
    </location>
</feature>
<dbReference type="GO" id="GO:0005525">
    <property type="term" value="F:GTP binding"/>
    <property type="evidence" value="ECO:0007669"/>
    <property type="project" value="UniProtKB-KW"/>
</dbReference>
<dbReference type="PROSITE" id="PS51722">
    <property type="entry name" value="G_TR_2"/>
    <property type="match status" value="1"/>
</dbReference>
<keyword evidence="3" id="KW-0963">Cytoplasm</keyword>
<evidence type="ECO:0000256" key="7">
    <source>
        <dbReference type="ARBA" id="ARBA00023134"/>
    </source>
</evidence>
<evidence type="ECO:0000256" key="6">
    <source>
        <dbReference type="ARBA" id="ARBA00022917"/>
    </source>
</evidence>